<feature type="domain" description="SLH" evidence="4">
    <location>
        <begin position="359"/>
        <end position="422"/>
    </location>
</feature>
<dbReference type="PROSITE" id="PS51272">
    <property type="entry name" value="SLH"/>
    <property type="match status" value="3"/>
</dbReference>
<accession>A0A2X0Z5K7</accession>
<dbReference type="SUPFAM" id="SSF49265">
    <property type="entry name" value="Fibronectin type III"/>
    <property type="match status" value="1"/>
</dbReference>
<keyword evidence="1 2" id="KW-0732">Signal</keyword>
<dbReference type="SUPFAM" id="SSF52266">
    <property type="entry name" value="SGNH hydrolase"/>
    <property type="match status" value="1"/>
</dbReference>
<dbReference type="EMBL" id="UAQE01000001">
    <property type="protein sequence ID" value="SPT97082.1"/>
    <property type="molecule type" value="Genomic_DNA"/>
</dbReference>
<dbReference type="RefSeq" id="WP_112116731.1">
    <property type="nucleotide sequence ID" value="NZ_UAQE01000001.1"/>
</dbReference>
<proteinExistence type="predicted"/>
<reference evidence="5 6" key="1">
    <citation type="submission" date="2018-06" db="EMBL/GenBank/DDBJ databases">
        <authorList>
            <consortium name="Pathogen Informatics"/>
            <person name="Doyle S."/>
        </authorList>
    </citation>
    <scope>NUCLEOTIDE SEQUENCE [LARGE SCALE GENOMIC DNA]</scope>
    <source>
        <strain evidence="5 6">NCTC7582</strain>
    </source>
</reference>
<dbReference type="CDD" id="cd00063">
    <property type="entry name" value="FN3"/>
    <property type="match status" value="1"/>
</dbReference>
<dbReference type="Pfam" id="PF13472">
    <property type="entry name" value="Lipase_GDSL_2"/>
    <property type="match status" value="1"/>
</dbReference>
<dbReference type="Gene3D" id="2.60.40.10">
    <property type="entry name" value="Immunoglobulins"/>
    <property type="match status" value="1"/>
</dbReference>
<feature type="chain" id="PRO_5015846256" evidence="2">
    <location>
        <begin position="28"/>
        <end position="541"/>
    </location>
</feature>
<dbReference type="AlphaFoldDB" id="A0A2X0Z5K7"/>
<dbReference type="STRING" id="1421.A2J09_16190"/>
<evidence type="ECO:0000313" key="6">
    <source>
        <dbReference type="Proteomes" id="UP000251431"/>
    </source>
</evidence>
<feature type="signal peptide" evidence="2">
    <location>
        <begin position="1"/>
        <end position="27"/>
    </location>
</feature>
<organism evidence="5 6">
    <name type="scientific">Lysinibacillus capsici</name>
    <dbReference type="NCBI Taxonomy" id="2115968"/>
    <lineage>
        <taxon>Bacteria</taxon>
        <taxon>Bacillati</taxon>
        <taxon>Bacillota</taxon>
        <taxon>Bacilli</taxon>
        <taxon>Bacillales</taxon>
        <taxon>Bacillaceae</taxon>
        <taxon>Lysinibacillus</taxon>
    </lineage>
</organism>
<dbReference type="InterPro" id="IPR001119">
    <property type="entry name" value="SLH_dom"/>
</dbReference>
<keyword evidence="5" id="KW-0326">Glycosidase</keyword>
<keyword evidence="5" id="KW-0378">Hydrolase</keyword>
<dbReference type="Gene3D" id="3.40.50.1110">
    <property type="entry name" value="SGNH hydrolase"/>
    <property type="match status" value="1"/>
</dbReference>
<dbReference type="Proteomes" id="UP000251431">
    <property type="component" value="Unassembled WGS sequence"/>
</dbReference>
<dbReference type="EC" id="3.2.1.4" evidence="5"/>
<dbReference type="PANTHER" id="PTHR43308">
    <property type="entry name" value="OUTER MEMBRANE PROTEIN ALPHA-RELATED"/>
    <property type="match status" value="1"/>
</dbReference>
<evidence type="ECO:0000259" key="4">
    <source>
        <dbReference type="PROSITE" id="PS51272"/>
    </source>
</evidence>
<dbReference type="GO" id="GO:0008810">
    <property type="term" value="F:cellulase activity"/>
    <property type="evidence" value="ECO:0007669"/>
    <property type="project" value="UniProtKB-EC"/>
</dbReference>
<gene>
    <name evidence="5" type="ORF">NCTC7582_00894</name>
</gene>
<dbReference type="InterPro" id="IPR036116">
    <property type="entry name" value="FN3_sf"/>
</dbReference>
<feature type="domain" description="SLH" evidence="4">
    <location>
        <begin position="423"/>
        <end position="481"/>
    </location>
</feature>
<dbReference type="PROSITE" id="PS50853">
    <property type="entry name" value="FN3"/>
    <property type="match status" value="1"/>
</dbReference>
<dbReference type="InterPro" id="IPR051465">
    <property type="entry name" value="Cell_Envelope_Struct_Comp"/>
</dbReference>
<evidence type="ECO:0000259" key="3">
    <source>
        <dbReference type="PROSITE" id="PS50853"/>
    </source>
</evidence>
<feature type="domain" description="Fibronectin type-III" evidence="3">
    <location>
        <begin position="274"/>
        <end position="361"/>
    </location>
</feature>
<dbReference type="InterPro" id="IPR003961">
    <property type="entry name" value="FN3_dom"/>
</dbReference>
<dbReference type="InterPro" id="IPR036514">
    <property type="entry name" value="SGNH_hydro_sf"/>
</dbReference>
<evidence type="ECO:0000313" key="5">
    <source>
        <dbReference type="EMBL" id="SPT97082.1"/>
    </source>
</evidence>
<evidence type="ECO:0000256" key="1">
    <source>
        <dbReference type="ARBA" id="ARBA00022729"/>
    </source>
</evidence>
<dbReference type="PANTHER" id="PTHR43308:SF5">
    <property type="entry name" value="S-LAYER PROTEIN _ PEPTIDOGLYCAN ENDO-BETA-N-ACETYLGLUCOSAMINIDASE"/>
    <property type="match status" value="1"/>
</dbReference>
<dbReference type="Pfam" id="PF00395">
    <property type="entry name" value="SLH"/>
    <property type="match status" value="3"/>
</dbReference>
<dbReference type="Pfam" id="PF00041">
    <property type="entry name" value="fn3"/>
    <property type="match status" value="1"/>
</dbReference>
<dbReference type="InterPro" id="IPR013783">
    <property type="entry name" value="Ig-like_fold"/>
</dbReference>
<sequence length="541" mass="58343">MRLSKKFRFLASSVLALQLAIPVAASAVEGQGDHIAPSWVVQTDYVALGDSLAHGMNEVGVIGLGYTDFIAQALQQDGFLTSFNKGFAMSGYTTKNVLADLQNDVAKTVTGFGYTDEQAKLRASIKEAEIITLTAGANDLLPILKESQATGIDTVAIIKATKEAVSNIATILSEIKKINPQAEVYVMGYYNSFPYYSENLQKQFNLLLATLNATIKTTTEKAGAIFVPTYDVVAKDVANYLPNPENIHLSEAGYLAVANEAFLPIIKTSSLWDVTQAIGVEVKDRTTVKVSWQEATDNVGVANYLVYVNGKLTSTFNADTTAITLKDLIENTTYNVSIKAIDAAGNESVQNPTVTFTTKGTVSFTDTQNHWAKEYIQIAANTGIMNGYTDGTFRPESSVTRAQAAAILVRSLGLTTEEKAPFTDIANYDAATQAEIAAAYVHGLIKGTDGKFKPGHPVTRAQLALMIHRAYEQQSNQPYIAKGNVPFVDVASYNAETKRAITMLYELGIVTGDGGKFSPEAVTTRGQAAKIFTNLSKLLIQ</sequence>
<name>A0A2X0Z5K7_9BACI</name>
<dbReference type="SMART" id="SM00060">
    <property type="entry name" value="FN3"/>
    <property type="match status" value="1"/>
</dbReference>
<feature type="domain" description="SLH" evidence="4">
    <location>
        <begin position="484"/>
        <end position="541"/>
    </location>
</feature>
<dbReference type="InterPro" id="IPR013830">
    <property type="entry name" value="SGNH_hydro"/>
</dbReference>
<protein>
    <submittedName>
        <fullName evidence="5">S-layer protein</fullName>
        <ecNumber evidence="5">3.2.1.4</ecNumber>
    </submittedName>
</protein>
<evidence type="ECO:0000256" key="2">
    <source>
        <dbReference type="SAM" id="SignalP"/>
    </source>
</evidence>